<feature type="coiled-coil region" evidence="1">
    <location>
        <begin position="142"/>
        <end position="183"/>
    </location>
</feature>
<evidence type="ECO:0000256" key="2">
    <source>
        <dbReference type="SAM" id="MobiDB-lite"/>
    </source>
</evidence>
<accession>A0ABD3MJ45</accession>
<evidence type="ECO:0000313" key="5">
    <source>
        <dbReference type="Proteomes" id="UP001530293"/>
    </source>
</evidence>
<dbReference type="AlphaFoldDB" id="A0ABD3MJ45"/>
<feature type="domain" description="Helicase-associated" evidence="3">
    <location>
        <begin position="341"/>
        <end position="416"/>
    </location>
</feature>
<evidence type="ECO:0000313" key="4">
    <source>
        <dbReference type="EMBL" id="KAL3763647.1"/>
    </source>
</evidence>
<comment type="caution">
    <text evidence="4">The sequence shown here is derived from an EMBL/GenBank/DDBJ whole genome shotgun (WGS) entry which is preliminary data.</text>
</comment>
<gene>
    <name evidence="4" type="ORF">ACHAWU_009071</name>
</gene>
<protein>
    <recommendedName>
        <fullName evidence="3">Helicase-associated domain-containing protein</fullName>
    </recommendedName>
</protein>
<keyword evidence="5" id="KW-1185">Reference proteome</keyword>
<sequence length="456" mass="51771">MNTSSTFTVPTPTTTAAAVATKDVPSCAQHQQIENNYASSSSRLVNSSGGNRRRPNINSKINDNGKLCGHDANNLTTSTTVESAPSHPPPQLPERYTTQDYSHLADAFKRPLFNSASSSLSTSPSMPLQIAYTHHTTVSNLRKRSQRKSTTLSKEVKQLEEKLQSKRNELALANEELQRNTQVLGAWTRHVFDLELEEPCCEWNINYAKLKEYVERNDGKLPQSVVLDGTKMNTDDEKDEEEEDDEGRMLAAWLDGMRGEKSQELNIGNVNEDDNDEFEGVEPVKNKKKRHGSETKKKDTKINNPLSDYPHRLELLTNLGVIFETNNPNNPNNDNTHNNKSKKWDSMFQKLVDYKEEHGTLRFPSDEQCLATKNDDFIALQRWVKGQVLAFRYSKKKKEQKEEESDSVRRLREIGFDFEKWCAKPGKKGMTTTMTTKCTKRKTPLAVVDHPPSLIP</sequence>
<feature type="compositionally biased region" description="Low complexity" evidence="2">
    <location>
        <begin position="39"/>
        <end position="50"/>
    </location>
</feature>
<organism evidence="4 5">
    <name type="scientific">Discostella pseudostelligera</name>
    <dbReference type="NCBI Taxonomy" id="259834"/>
    <lineage>
        <taxon>Eukaryota</taxon>
        <taxon>Sar</taxon>
        <taxon>Stramenopiles</taxon>
        <taxon>Ochrophyta</taxon>
        <taxon>Bacillariophyta</taxon>
        <taxon>Coscinodiscophyceae</taxon>
        <taxon>Thalassiosirophycidae</taxon>
        <taxon>Stephanodiscales</taxon>
        <taxon>Stephanodiscaceae</taxon>
        <taxon>Discostella</taxon>
    </lineage>
</organism>
<keyword evidence="1" id="KW-0175">Coiled coil</keyword>
<feature type="region of interest" description="Disordered" evidence="2">
    <location>
        <begin position="265"/>
        <end position="308"/>
    </location>
</feature>
<name>A0ABD3MJ45_9STRA</name>
<reference evidence="4 5" key="1">
    <citation type="submission" date="2024-10" db="EMBL/GenBank/DDBJ databases">
        <title>Updated reference genomes for cyclostephanoid diatoms.</title>
        <authorList>
            <person name="Roberts W.R."/>
            <person name="Alverson A.J."/>
        </authorList>
    </citation>
    <scope>NUCLEOTIDE SEQUENCE [LARGE SCALE GENOMIC DNA]</scope>
    <source>
        <strain evidence="4 5">AJA232-27</strain>
    </source>
</reference>
<dbReference type="Gene3D" id="6.10.140.530">
    <property type="match status" value="1"/>
</dbReference>
<proteinExistence type="predicted"/>
<feature type="compositionally biased region" description="Basic and acidic residues" evidence="2">
    <location>
        <begin position="292"/>
        <end position="301"/>
    </location>
</feature>
<dbReference type="Proteomes" id="UP001530293">
    <property type="component" value="Unassembled WGS sequence"/>
</dbReference>
<feature type="compositionally biased region" description="Acidic residues" evidence="2">
    <location>
        <begin position="271"/>
        <end position="280"/>
    </location>
</feature>
<evidence type="ECO:0000259" key="3">
    <source>
        <dbReference type="Pfam" id="PF03457"/>
    </source>
</evidence>
<dbReference type="InterPro" id="IPR005114">
    <property type="entry name" value="Helicase_assoc"/>
</dbReference>
<feature type="region of interest" description="Disordered" evidence="2">
    <location>
        <begin position="38"/>
        <end position="96"/>
    </location>
</feature>
<evidence type="ECO:0000256" key="1">
    <source>
        <dbReference type="SAM" id="Coils"/>
    </source>
</evidence>
<dbReference type="EMBL" id="JALLBG020000118">
    <property type="protein sequence ID" value="KAL3763647.1"/>
    <property type="molecule type" value="Genomic_DNA"/>
</dbReference>
<feature type="compositionally biased region" description="Polar residues" evidence="2">
    <location>
        <begin position="73"/>
        <end position="83"/>
    </location>
</feature>
<dbReference type="Pfam" id="PF03457">
    <property type="entry name" value="HA"/>
    <property type="match status" value="1"/>
</dbReference>